<dbReference type="InterPro" id="IPR036188">
    <property type="entry name" value="FAD/NAD-bd_sf"/>
</dbReference>
<dbReference type="EMBL" id="LDOU01000013">
    <property type="protein sequence ID" value="KLV08563.1"/>
    <property type="molecule type" value="Genomic_DNA"/>
</dbReference>
<dbReference type="PATRIC" id="fig|320778.3.peg.2620"/>
<dbReference type="Gene3D" id="3.50.50.60">
    <property type="entry name" value="FAD/NAD(P)-binding domain"/>
    <property type="match status" value="1"/>
</dbReference>
<gene>
    <name evidence="3" type="ORF">ABT57_12020</name>
</gene>
<proteinExistence type="predicted"/>
<dbReference type="Proteomes" id="UP000035909">
    <property type="component" value="Unassembled WGS sequence"/>
</dbReference>
<protein>
    <submittedName>
        <fullName evidence="3">FAD-dependent oxidoreductase</fullName>
    </submittedName>
</protein>
<dbReference type="GO" id="GO:0016491">
    <property type="term" value="F:oxidoreductase activity"/>
    <property type="evidence" value="ECO:0007669"/>
    <property type="project" value="UniProtKB-KW"/>
</dbReference>
<dbReference type="InterPro" id="IPR017715">
    <property type="entry name" value="NH2-phosphonate_OxRdtase"/>
</dbReference>
<dbReference type="STRING" id="320778.ABT57_12020"/>
<dbReference type="Gene3D" id="3.30.9.10">
    <property type="entry name" value="D-Amino Acid Oxidase, subunit A, domain 2"/>
    <property type="match status" value="1"/>
</dbReference>
<organism evidence="3 4">
    <name type="scientific">Photobacterium ganghwense</name>
    <dbReference type="NCBI Taxonomy" id="320778"/>
    <lineage>
        <taxon>Bacteria</taxon>
        <taxon>Pseudomonadati</taxon>
        <taxon>Pseudomonadota</taxon>
        <taxon>Gammaproteobacteria</taxon>
        <taxon>Vibrionales</taxon>
        <taxon>Vibrionaceae</taxon>
        <taxon>Photobacterium</taxon>
    </lineage>
</organism>
<dbReference type="Pfam" id="PF01266">
    <property type="entry name" value="DAO"/>
    <property type="match status" value="1"/>
</dbReference>
<evidence type="ECO:0000259" key="2">
    <source>
        <dbReference type="Pfam" id="PF01266"/>
    </source>
</evidence>
<evidence type="ECO:0000313" key="3">
    <source>
        <dbReference type="EMBL" id="KLV08563.1"/>
    </source>
</evidence>
<reference evidence="3 4" key="1">
    <citation type="submission" date="2015-05" db="EMBL/GenBank/DDBJ databases">
        <title>Photobacterium galathea sp. nov.</title>
        <authorList>
            <person name="Machado H."/>
            <person name="Gram L."/>
        </authorList>
    </citation>
    <scope>NUCLEOTIDE SEQUENCE [LARGE SCALE GENOMIC DNA]</scope>
    <source>
        <strain evidence="3 4">DSM 22954</strain>
    </source>
</reference>
<dbReference type="PANTHER" id="PTHR13847">
    <property type="entry name" value="SARCOSINE DEHYDROGENASE-RELATED"/>
    <property type="match status" value="1"/>
</dbReference>
<dbReference type="AlphaFoldDB" id="A0A0J1HA46"/>
<feature type="domain" description="FAD dependent oxidoreductase" evidence="2">
    <location>
        <begin position="39"/>
        <end position="402"/>
    </location>
</feature>
<dbReference type="SUPFAM" id="SSF51905">
    <property type="entry name" value="FAD/NAD(P)-binding domain"/>
    <property type="match status" value="1"/>
</dbReference>
<dbReference type="RefSeq" id="WP_047885491.1">
    <property type="nucleotide sequence ID" value="NZ_CP071325.1"/>
</dbReference>
<keyword evidence="1" id="KW-0560">Oxidoreductase</keyword>
<dbReference type="OrthoDB" id="311718at2"/>
<comment type="caution">
    <text evidence="3">The sequence shown here is derived from an EMBL/GenBank/DDBJ whole genome shotgun (WGS) entry which is preliminary data.</text>
</comment>
<dbReference type="InterPro" id="IPR006076">
    <property type="entry name" value="FAD-dep_OxRdtase"/>
</dbReference>
<evidence type="ECO:0000256" key="1">
    <source>
        <dbReference type="ARBA" id="ARBA00023002"/>
    </source>
</evidence>
<accession>A0A0J1HA46</accession>
<dbReference type="NCBIfam" id="TIGR03329">
    <property type="entry name" value="Phn_aa_oxid"/>
    <property type="match status" value="1"/>
</dbReference>
<keyword evidence="4" id="KW-1185">Reference proteome</keyword>
<dbReference type="GO" id="GO:0005737">
    <property type="term" value="C:cytoplasm"/>
    <property type="evidence" value="ECO:0007669"/>
    <property type="project" value="TreeGrafter"/>
</dbReference>
<name>A0A0J1HA46_9GAMM</name>
<dbReference type="PANTHER" id="PTHR13847:SF285">
    <property type="entry name" value="FAD DEPENDENT OXIDOREDUCTASE DOMAIN-CONTAINING PROTEIN"/>
    <property type="match status" value="1"/>
</dbReference>
<sequence>MAKDKQHNGTASQPFWFAQAMKQEQGAQPNVLTSDIQTDICIVGGGYTGLWTAINIKQQQPDLDVVIIDKGLCGSGASGRNGGCMLTWSTKYLSMKKLYGEEEAARLVAASEQAVYELEAFCQAHNIDAQLRRHGALYTATSPAQEGSMASVMAALDEKALNSWQAWQADKVKRAAGSDLHSEGFYSPAAGSVQPAMLVRGLKRVAEELGVIIYENTPMESINTEVPVTISTPQGEIYARKVVLALNAWMTEQFPEFRRSVVLVSSDMAITRPMPDKLASIGLEDGKAVVDSRTFVHYYRTTPDGRLMLGKGGNHFSFANRISPVFDEPSRYQSLLRGAFDRFFPTLKAEKFVATWTGASDRSVTGMPFFGRMKQNSDIIYGLGYSGNGVVQTWMGGKILSAMVLDLDNEWSRCGLTTGPKGYFPPEPFRWTGAMLVRNAIRRKEAAEDAGKTPLWLDKQLAKLANAAGKTDKA</sequence>
<evidence type="ECO:0000313" key="4">
    <source>
        <dbReference type="Proteomes" id="UP000035909"/>
    </source>
</evidence>